<dbReference type="PANTHER" id="PTHR34383:SF3">
    <property type="entry name" value="POLYPHOSPHATE:AMP PHOSPHOTRANSFERASE"/>
    <property type="match status" value="1"/>
</dbReference>
<dbReference type="EMBL" id="LPZR01000175">
    <property type="protein sequence ID" value="KYO51364.1"/>
    <property type="molecule type" value="Genomic_DNA"/>
</dbReference>
<dbReference type="InterPro" id="IPR027417">
    <property type="entry name" value="P-loop_NTPase"/>
</dbReference>
<name>A0A162KIJ6_9PROT</name>
<feature type="region of interest" description="Disordered" evidence="1">
    <location>
        <begin position="1"/>
        <end position="68"/>
    </location>
</feature>
<dbReference type="Gene3D" id="3.40.50.300">
    <property type="entry name" value="P-loop containing nucleotide triphosphate hydrolases"/>
    <property type="match status" value="1"/>
</dbReference>
<keyword evidence="3" id="KW-0808">Transferase</keyword>
<evidence type="ECO:0000313" key="3">
    <source>
        <dbReference type="EMBL" id="KYO51364.1"/>
    </source>
</evidence>
<dbReference type="OrthoDB" id="9775224at2"/>
<dbReference type="SUPFAM" id="SSF52540">
    <property type="entry name" value="P-loop containing nucleoside triphosphate hydrolases"/>
    <property type="match status" value="1"/>
</dbReference>
<dbReference type="AlphaFoldDB" id="A0A162KIJ6"/>
<reference evidence="3 4" key="1">
    <citation type="submission" date="2015-12" db="EMBL/GenBank/DDBJ databases">
        <title>Genome sequence of Tistrella mobilis MCCC 1A02139.</title>
        <authorList>
            <person name="Lu L."/>
            <person name="Lai Q."/>
            <person name="Shao Z."/>
            <person name="Qian P."/>
        </authorList>
    </citation>
    <scope>NUCLEOTIDE SEQUENCE [LARGE SCALE GENOMIC DNA]</scope>
    <source>
        <strain evidence="3 4">MCCC 1A02139</strain>
    </source>
</reference>
<dbReference type="Proteomes" id="UP000075787">
    <property type="component" value="Unassembled WGS sequence"/>
</dbReference>
<dbReference type="PANTHER" id="PTHR34383">
    <property type="entry name" value="POLYPHOSPHATE:AMP PHOSPHOTRANSFERASE-RELATED"/>
    <property type="match status" value="1"/>
</dbReference>
<dbReference type="Pfam" id="PF03976">
    <property type="entry name" value="PPK2"/>
    <property type="match status" value="1"/>
</dbReference>
<feature type="compositionally biased region" description="Basic and acidic residues" evidence="1">
    <location>
        <begin position="51"/>
        <end position="68"/>
    </location>
</feature>
<sequence>MKVRIDRPAGRRFNEITSDRRHRIGPAPVRRPTPRARGLLPMGKKDKKQKKAEEAERKAKADAADWRDEAQIAEPELEKGEGPEAALKRLQDQLVMLQHAYVIHGHRGIVVLEGWDAAGKGGLIRRIGWCLDPRHLRVHSIGAPTQGEKRQHWMQRFWTRVPESGRMAIFDRSWYGRVLVERIEGFATESEWTRAYDEIRAFETTLLDEGIHIVKLLLDITPETQLDRLQSRYDNPEKRWKLTEDDLRNRARWRDYEIAYGEMVERTSLPRAPWQRIDANDKDMARVAAFEAIIKGLGDGVDVSEPTVPPLIRAFFGDPS</sequence>
<proteinExistence type="predicted"/>
<evidence type="ECO:0000259" key="2">
    <source>
        <dbReference type="Pfam" id="PF03976"/>
    </source>
</evidence>
<accession>A0A162KIJ6</accession>
<organism evidence="3 4">
    <name type="scientific">Tistrella mobilis</name>
    <dbReference type="NCBI Taxonomy" id="171437"/>
    <lineage>
        <taxon>Bacteria</taxon>
        <taxon>Pseudomonadati</taxon>
        <taxon>Pseudomonadota</taxon>
        <taxon>Alphaproteobacteria</taxon>
        <taxon>Geminicoccales</taxon>
        <taxon>Geminicoccaceae</taxon>
        <taxon>Tistrella</taxon>
    </lineage>
</organism>
<dbReference type="InterPro" id="IPR022488">
    <property type="entry name" value="PPK2-related"/>
</dbReference>
<gene>
    <name evidence="3" type="ORF">AUP44_09420</name>
</gene>
<feature type="domain" description="Polyphosphate kinase-2-related" evidence="2">
    <location>
        <begin position="84"/>
        <end position="295"/>
    </location>
</feature>
<comment type="caution">
    <text evidence="3">The sequence shown here is derived from an EMBL/GenBank/DDBJ whole genome shotgun (WGS) entry which is preliminary data.</text>
</comment>
<evidence type="ECO:0000313" key="4">
    <source>
        <dbReference type="Proteomes" id="UP000075787"/>
    </source>
</evidence>
<dbReference type="GO" id="GO:0016740">
    <property type="term" value="F:transferase activity"/>
    <property type="evidence" value="ECO:0007669"/>
    <property type="project" value="UniProtKB-KW"/>
</dbReference>
<feature type="compositionally biased region" description="Basic and acidic residues" evidence="1">
    <location>
        <begin position="1"/>
        <end position="19"/>
    </location>
</feature>
<evidence type="ECO:0000256" key="1">
    <source>
        <dbReference type="SAM" id="MobiDB-lite"/>
    </source>
</evidence>
<protein>
    <submittedName>
        <fullName evidence="3">AMP phosphotransferase</fullName>
    </submittedName>
</protein>